<protein>
    <recommendedName>
        <fullName evidence="3">Phage capsid-like C-terminal domain-containing protein</fullName>
    </recommendedName>
</protein>
<evidence type="ECO:0000259" key="3">
    <source>
        <dbReference type="Pfam" id="PF05065"/>
    </source>
</evidence>
<dbReference type="SUPFAM" id="SSF56563">
    <property type="entry name" value="Major capsid protein gp5"/>
    <property type="match status" value="1"/>
</dbReference>
<comment type="subcellular location">
    <subcellularLocation>
        <location evidence="1">Virion</location>
    </subcellularLocation>
</comment>
<name>A0A0F9WTU9_9ZZZZ</name>
<gene>
    <name evidence="4" type="ORF">LCGC14_0235970</name>
</gene>
<proteinExistence type="predicted"/>
<dbReference type="Pfam" id="PF05065">
    <property type="entry name" value="Phage_capsid"/>
    <property type="match status" value="1"/>
</dbReference>
<sequence>MKKSELDKLIKAAKSGLAKATTVKTETQTRKSGGDTTDPADIQVTAENLSLIKYIGGVIYGDLVWKQAPEEEKLFKALGQDAGNLGGVFVPPILSTSVIGLLKDKAVVRNMPGVGIMPVTGTDKIEFNSITEGPAISWGSEASTINEDTGLGFGRDTLELKKMVCLYKMSSEILRNARVNMEDVVRNELARELALEEDLAFLEGPGGQRPLGIYYQPRVLSTDLSAAVGVDNIKDAMYNVRLNAFNEITGWVMHPRTQNDLDQLKDANGRYLLTGSAGIGVAKLDNIFGAPLKTTTKISVTNRPSSGESYIVGGIWSELLIGDGQGFSIKTSEHVYFTTDQIGLRLTKHVGSMIKHGEGFVVIKGIST</sequence>
<feature type="domain" description="Phage capsid-like C-terminal" evidence="3">
    <location>
        <begin position="86"/>
        <end position="364"/>
    </location>
</feature>
<dbReference type="EMBL" id="LAZR01000116">
    <property type="protein sequence ID" value="KKN89751.1"/>
    <property type="molecule type" value="Genomic_DNA"/>
</dbReference>
<evidence type="ECO:0000313" key="4">
    <source>
        <dbReference type="EMBL" id="KKN89751.1"/>
    </source>
</evidence>
<evidence type="ECO:0000256" key="2">
    <source>
        <dbReference type="ARBA" id="ARBA00022844"/>
    </source>
</evidence>
<evidence type="ECO:0000256" key="1">
    <source>
        <dbReference type="ARBA" id="ARBA00004328"/>
    </source>
</evidence>
<accession>A0A0F9WTU9</accession>
<dbReference type="Gene3D" id="3.30.2400.10">
    <property type="entry name" value="Major capsid protein gp5"/>
    <property type="match status" value="1"/>
</dbReference>
<dbReference type="Gene3D" id="3.30.2320.10">
    <property type="entry name" value="hypothetical protein PF0899 domain"/>
    <property type="match status" value="1"/>
</dbReference>
<comment type="caution">
    <text evidence="4">The sequence shown here is derived from an EMBL/GenBank/DDBJ whole genome shotgun (WGS) entry which is preliminary data.</text>
</comment>
<dbReference type="NCBIfam" id="TIGR01554">
    <property type="entry name" value="major_cap_HK97"/>
    <property type="match status" value="1"/>
</dbReference>
<dbReference type="InterPro" id="IPR054612">
    <property type="entry name" value="Phage_capsid-like_C"/>
</dbReference>
<organism evidence="4">
    <name type="scientific">marine sediment metagenome</name>
    <dbReference type="NCBI Taxonomy" id="412755"/>
    <lineage>
        <taxon>unclassified sequences</taxon>
        <taxon>metagenomes</taxon>
        <taxon>ecological metagenomes</taxon>
    </lineage>
</organism>
<dbReference type="InterPro" id="IPR024455">
    <property type="entry name" value="Phage_capsid"/>
</dbReference>
<keyword evidence="2" id="KW-0946">Virion</keyword>
<dbReference type="AlphaFoldDB" id="A0A0F9WTU9"/>
<dbReference type="GO" id="GO:0044423">
    <property type="term" value="C:virion component"/>
    <property type="evidence" value="ECO:0007669"/>
    <property type="project" value="UniProtKB-KW"/>
</dbReference>
<reference evidence="4" key="1">
    <citation type="journal article" date="2015" name="Nature">
        <title>Complex archaea that bridge the gap between prokaryotes and eukaryotes.</title>
        <authorList>
            <person name="Spang A."/>
            <person name="Saw J.H."/>
            <person name="Jorgensen S.L."/>
            <person name="Zaremba-Niedzwiedzka K."/>
            <person name="Martijn J."/>
            <person name="Lind A.E."/>
            <person name="van Eijk R."/>
            <person name="Schleper C."/>
            <person name="Guy L."/>
            <person name="Ettema T.J."/>
        </authorList>
    </citation>
    <scope>NUCLEOTIDE SEQUENCE</scope>
</reference>